<dbReference type="Pfam" id="PF00076">
    <property type="entry name" value="RRM_1"/>
    <property type="match status" value="1"/>
</dbReference>
<dbReference type="Gene3D" id="3.30.70.330">
    <property type="match status" value="3"/>
</dbReference>
<dbReference type="SUPFAM" id="SSF54928">
    <property type="entry name" value="RNA-binding domain, RBD"/>
    <property type="match status" value="1"/>
</dbReference>
<evidence type="ECO:0000256" key="1">
    <source>
        <dbReference type="ARBA" id="ARBA00022664"/>
    </source>
</evidence>
<gene>
    <name evidence="6" type="ORF">NCGR_LOCUS38974</name>
</gene>
<keyword evidence="1" id="KW-0507">mRNA processing</keyword>
<dbReference type="CDD" id="cd12231">
    <property type="entry name" value="RRM2_U2AF65"/>
    <property type="match status" value="1"/>
</dbReference>
<keyword evidence="3" id="KW-0508">mRNA splicing</keyword>
<comment type="caution">
    <text evidence="6">The sequence shown here is derived from an EMBL/GenBank/DDBJ whole genome shotgun (WGS) entry which is preliminary data.</text>
</comment>
<dbReference type="EMBL" id="CAJGYO010000010">
    <property type="protein sequence ID" value="CAD6255429.1"/>
    <property type="molecule type" value="Genomic_DNA"/>
</dbReference>
<reference evidence="6" key="1">
    <citation type="submission" date="2020-10" db="EMBL/GenBank/DDBJ databases">
        <authorList>
            <person name="Han B."/>
            <person name="Lu T."/>
            <person name="Zhao Q."/>
            <person name="Huang X."/>
            <person name="Zhao Y."/>
        </authorList>
    </citation>
    <scope>NUCLEOTIDE SEQUENCE</scope>
</reference>
<dbReference type="InterPro" id="IPR035979">
    <property type="entry name" value="RBD_domain_sf"/>
</dbReference>
<dbReference type="InterPro" id="IPR000504">
    <property type="entry name" value="RRM_dom"/>
</dbReference>
<dbReference type="Proteomes" id="UP000604825">
    <property type="component" value="Unassembled WGS sequence"/>
</dbReference>
<dbReference type="OrthoDB" id="1742066at2759"/>
<keyword evidence="7" id="KW-1185">Reference proteome</keyword>
<dbReference type="GO" id="GO:0006397">
    <property type="term" value="P:mRNA processing"/>
    <property type="evidence" value="ECO:0007669"/>
    <property type="project" value="UniProtKB-KW"/>
</dbReference>
<evidence type="ECO:0000256" key="2">
    <source>
        <dbReference type="ARBA" id="ARBA00022884"/>
    </source>
</evidence>
<evidence type="ECO:0000256" key="3">
    <source>
        <dbReference type="ARBA" id="ARBA00023187"/>
    </source>
</evidence>
<name>A0A811Q8M9_9POAL</name>
<dbReference type="InterPro" id="IPR012677">
    <property type="entry name" value="Nucleotide-bd_a/b_plait_sf"/>
</dbReference>
<proteinExistence type="predicted"/>
<evidence type="ECO:0000256" key="4">
    <source>
        <dbReference type="PROSITE-ProRule" id="PRU00176"/>
    </source>
</evidence>
<protein>
    <recommendedName>
        <fullName evidence="5">RRM domain-containing protein</fullName>
    </recommendedName>
</protein>
<keyword evidence="2 4" id="KW-0694">RNA-binding</keyword>
<feature type="domain" description="RRM" evidence="5">
    <location>
        <begin position="234"/>
        <end position="312"/>
    </location>
</feature>
<dbReference type="GO" id="GO:0008380">
    <property type="term" value="P:RNA splicing"/>
    <property type="evidence" value="ECO:0007669"/>
    <property type="project" value="UniProtKB-KW"/>
</dbReference>
<evidence type="ECO:0000313" key="7">
    <source>
        <dbReference type="Proteomes" id="UP000604825"/>
    </source>
</evidence>
<organism evidence="6 7">
    <name type="scientific">Miscanthus lutarioriparius</name>
    <dbReference type="NCBI Taxonomy" id="422564"/>
    <lineage>
        <taxon>Eukaryota</taxon>
        <taxon>Viridiplantae</taxon>
        <taxon>Streptophyta</taxon>
        <taxon>Embryophyta</taxon>
        <taxon>Tracheophyta</taxon>
        <taxon>Spermatophyta</taxon>
        <taxon>Magnoliopsida</taxon>
        <taxon>Liliopsida</taxon>
        <taxon>Poales</taxon>
        <taxon>Poaceae</taxon>
        <taxon>PACMAD clade</taxon>
        <taxon>Panicoideae</taxon>
        <taxon>Andropogonodae</taxon>
        <taxon>Andropogoneae</taxon>
        <taxon>Saccharinae</taxon>
        <taxon>Miscanthus</taxon>
    </lineage>
</organism>
<dbReference type="PROSITE" id="PS50102">
    <property type="entry name" value="RRM"/>
    <property type="match status" value="1"/>
</dbReference>
<dbReference type="PANTHER" id="PTHR23139">
    <property type="entry name" value="RNA-BINDING PROTEIN"/>
    <property type="match status" value="1"/>
</dbReference>
<evidence type="ECO:0000259" key="5">
    <source>
        <dbReference type="PROSITE" id="PS50102"/>
    </source>
</evidence>
<accession>A0A811Q8M9</accession>
<dbReference type="SMART" id="SM00360">
    <property type="entry name" value="RRM"/>
    <property type="match status" value="1"/>
</dbReference>
<dbReference type="GO" id="GO:0003723">
    <property type="term" value="F:RNA binding"/>
    <property type="evidence" value="ECO:0007669"/>
    <property type="project" value="UniProtKB-UniRule"/>
</dbReference>
<evidence type="ECO:0000313" key="6">
    <source>
        <dbReference type="EMBL" id="CAD6255429.1"/>
    </source>
</evidence>
<sequence length="414" mass="43618">MGCQNPGIEKKTGTGIITGIEIKEGTGTERGNGIATTDIIGIGRNTETVLTTMIITEAVILKGEETAKEMATGGIVLDQGAGIADLDLVLVQKGITGSSFTGMFPNMLLPFGVGVGGQFNPLVIHPQAMTQQATRHARRVYVGGLPPSANEQTVAVYFNQVMAAIGGNTAGPGDAVLNICRGSKQCNSPVKVRRPTDYNPSLAAALGPSQPSPNLNLSAVGLTAGSAGGLEGPDRIFVGGLPYYFTEAQVRELLESFGPLCGFDLVKDRETCNSKGYAFCVYQDLNVTDIACAALNGIKMGDKTLTVKRANQGEQESILLQAQQQVQLQVVRLPILGSVPESCSCEQKLVYQVGALPTKVVCLTQVWTASCRSWKDVDGAAKAKTALHGRKFGGNPVVAVCYAEDKFANEEYDG</sequence>
<dbReference type="FunFam" id="3.30.70.330:FF:000111">
    <property type="entry name" value="U2 snRNP auxiliary factor large subunit"/>
    <property type="match status" value="1"/>
</dbReference>
<dbReference type="AlphaFoldDB" id="A0A811Q8M9"/>